<sequence>MAFVQGAGSTYADLYQHGIDQGLKPEEAHRAAAGTAIASGAVSAALGKIMPGGAQALNNPATREAAKRSFGTVLKSALKGAAEEIPQEVIDGGFNHIATEMSKGKSFNEAATSYAEQFPQSALTAVLLGGGVQAAGDHRTGGQQGGAGKPPAPPSGSDRVDSSAPPPRPGEQTFTVAGVDGPDVPAPKPGAPPEKPGAGVPITPTAAEGGAAAGPEAPSSSGQKIPEDTTKRDRQAPATGGSGQPAAGAPPAAPAATLKDAEKVLGNIERLKEKQKAGKLSLQEQRELAQSENVVALTQVANLEAEQQALRKLPRELDPAKAEALEKAREVLKRP</sequence>
<dbReference type="EMBL" id="JACHIG010000017">
    <property type="protein sequence ID" value="MBB5035460.1"/>
    <property type="molecule type" value="Genomic_DNA"/>
</dbReference>
<accession>A0A7W7YGJ9</accession>
<gene>
    <name evidence="2" type="ORF">HNQ65_005071</name>
</gene>
<feature type="compositionally biased region" description="Low complexity" evidence="1">
    <location>
        <begin position="196"/>
        <end position="222"/>
    </location>
</feature>
<protein>
    <submittedName>
        <fullName evidence="2">Uncharacterized protein</fullName>
    </submittedName>
</protein>
<dbReference type="RefSeq" id="WP_184344285.1">
    <property type="nucleotide sequence ID" value="NZ_JACHIG010000017.1"/>
</dbReference>
<feature type="region of interest" description="Disordered" evidence="1">
    <location>
        <begin position="134"/>
        <end position="260"/>
    </location>
</feature>
<evidence type="ECO:0000256" key="1">
    <source>
        <dbReference type="SAM" id="MobiDB-lite"/>
    </source>
</evidence>
<organism evidence="2 3">
    <name type="scientific">Prosthecobacter vanneervenii</name>
    <dbReference type="NCBI Taxonomy" id="48466"/>
    <lineage>
        <taxon>Bacteria</taxon>
        <taxon>Pseudomonadati</taxon>
        <taxon>Verrucomicrobiota</taxon>
        <taxon>Verrucomicrobiia</taxon>
        <taxon>Verrucomicrobiales</taxon>
        <taxon>Verrucomicrobiaceae</taxon>
        <taxon>Prosthecobacter</taxon>
    </lineage>
</organism>
<reference evidence="2 3" key="1">
    <citation type="submission" date="2020-08" db="EMBL/GenBank/DDBJ databases">
        <title>Genomic Encyclopedia of Type Strains, Phase IV (KMG-IV): sequencing the most valuable type-strain genomes for metagenomic binning, comparative biology and taxonomic classification.</title>
        <authorList>
            <person name="Goeker M."/>
        </authorList>
    </citation>
    <scope>NUCLEOTIDE SEQUENCE [LARGE SCALE GENOMIC DNA]</scope>
    <source>
        <strain evidence="2 3">DSM 12252</strain>
    </source>
</reference>
<dbReference type="AlphaFoldDB" id="A0A7W7YGJ9"/>
<feature type="compositionally biased region" description="Low complexity" evidence="1">
    <location>
        <begin position="236"/>
        <end position="257"/>
    </location>
</feature>
<comment type="caution">
    <text evidence="2">The sequence shown here is derived from an EMBL/GenBank/DDBJ whole genome shotgun (WGS) entry which is preliminary data.</text>
</comment>
<evidence type="ECO:0000313" key="2">
    <source>
        <dbReference type="EMBL" id="MBB5035460.1"/>
    </source>
</evidence>
<feature type="compositionally biased region" description="Basic and acidic residues" evidence="1">
    <location>
        <begin position="225"/>
        <end position="235"/>
    </location>
</feature>
<dbReference type="Proteomes" id="UP000590740">
    <property type="component" value="Unassembled WGS sequence"/>
</dbReference>
<feature type="compositionally biased region" description="Pro residues" evidence="1">
    <location>
        <begin position="184"/>
        <end position="195"/>
    </location>
</feature>
<keyword evidence="3" id="KW-1185">Reference proteome</keyword>
<evidence type="ECO:0000313" key="3">
    <source>
        <dbReference type="Proteomes" id="UP000590740"/>
    </source>
</evidence>
<name>A0A7W7YGJ9_9BACT</name>
<proteinExistence type="predicted"/>